<keyword evidence="2" id="KW-1185">Reference proteome</keyword>
<accession>A0ABD0J4G2</accession>
<comment type="caution">
    <text evidence="1">The sequence shown here is derived from an EMBL/GenBank/DDBJ whole genome shotgun (WGS) entry which is preliminary data.</text>
</comment>
<evidence type="ECO:0000313" key="2">
    <source>
        <dbReference type="Proteomes" id="UP001519460"/>
    </source>
</evidence>
<sequence>MAIHVFTIKSRMHTRLTTHLAGSLGESAGGGGQNNNDGERITAKFTNTPFSKHSMHQSGILQNVVSRLCIQPAYVHTTANVMLPPLCTGKVNPVVYACGD</sequence>
<dbReference type="AlphaFoldDB" id="A0ABD0J4G2"/>
<gene>
    <name evidence="1" type="ORF">BaRGS_00039265</name>
</gene>
<dbReference type="Proteomes" id="UP001519460">
    <property type="component" value="Unassembled WGS sequence"/>
</dbReference>
<organism evidence="1 2">
    <name type="scientific">Batillaria attramentaria</name>
    <dbReference type="NCBI Taxonomy" id="370345"/>
    <lineage>
        <taxon>Eukaryota</taxon>
        <taxon>Metazoa</taxon>
        <taxon>Spiralia</taxon>
        <taxon>Lophotrochozoa</taxon>
        <taxon>Mollusca</taxon>
        <taxon>Gastropoda</taxon>
        <taxon>Caenogastropoda</taxon>
        <taxon>Sorbeoconcha</taxon>
        <taxon>Cerithioidea</taxon>
        <taxon>Batillariidae</taxon>
        <taxon>Batillaria</taxon>
    </lineage>
</organism>
<proteinExistence type="predicted"/>
<reference evidence="1 2" key="1">
    <citation type="journal article" date="2023" name="Sci. Data">
        <title>Genome assembly of the Korean intertidal mud-creeper Batillaria attramentaria.</title>
        <authorList>
            <person name="Patra A.K."/>
            <person name="Ho P.T."/>
            <person name="Jun S."/>
            <person name="Lee S.J."/>
            <person name="Kim Y."/>
            <person name="Won Y.J."/>
        </authorList>
    </citation>
    <scope>NUCLEOTIDE SEQUENCE [LARGE SCALE GENOMIC DNA]</scope>
    <source>
        <strain evidence="1">Wonlab-2016</strain>
    </source>
</reference>
<name>A0ABD0J4G2_9CAEN</name>
<evidence type="ECO:0000313" key="1">
    <source>
        <dbReference type="EMBL" id="KAK7457268.1"/>
    </source>
</evidence>
<protein>
    <submittedName>
        <fullName evidence="1">Uncharacterized protein</fullName>
    </submittedName>
</protein>
<dbReference type="EMBL" id="JACVVK020000675">
    <property type="protein sequence ID" value="KAK7457268.1"/>
    <property type="molecule type" value="Genomic_DNA"/>
</dbReference>